<proteinExistence type="predicted"/>
<sequence length="196" mass="22615">MSRFFRAVLIIALVASCGGGGYNTPPRNLNDACSILKQRPQFIKAFKATKRKWGVPVHVQMAILYQESKFDADARTPYKYVLGVLPMGRQSSAYGYAQALDATWDQYRKETRSRGAKRDNIRDATDFMGWYMTETKERNGIALSDARNQYLAYHEGHTGYARGTYKRKSWLMRVSQEVADRADMYKWQVEKCARIR</sequence>
<evidence type="ECO:0000313" key="2">
    <source>
        <dbReference type="EMBL" id="SHI42849.1"/>
    </source>
</evidence>
<dbReference type="SUPFAM" id="SSF53955">
    <property type="entry name" value="Lysozyme-like"/>
    <property type="match status" value="1"/>
</dbReference>
<protein>
    <recommendedName>
        <fullName evidence="1">Transglycosylase SLT domain-containing protein</fullName>
    </recommendedName>
</protein>
<dbReference type="AlphaFoldDB" id="A0A1M6B284"/>
<keyword evidence="3" id="KW-1185">Reference proteome</keyword>
<dbReference type="Gene3D" id="1.10.530.10">
    <property type="match status" value="1"/>
</dbReference>
<accession>A0A1M6B284</accession>
<organism evidence="2 3">
    <name type="scientific">Shimia gijangensis</name>
    <dbReference type="NCBI Taxonomy" id="1470563"/>
    <lineage>
        <taxon>Bacteria</taxon>
        <taxon>Pseudomonadati</taxon>
        <taxon>Pseudomonadota</taxon>
        <taxon>Alphaproteobacteria</taxon>
        <taxon>Rhodobacterales</taxon>
        <taxon>Roseobacteraceae</taxon>
    </lineage>
</organism>
<dbReference type="InterPro" id="IPR023346">
    <property type="entry name" value="Lysozyme-like_dom_sf"/>
</dbReference>
<name>A0A1M6B284_9RHOB</name>
<dbReference type="PROSITE" id="PS51257">
    <property type="entry name" value="PROKAR_LIPOPROTEIN"/>
    <property type="match status" value="1"/>
</dbReference>
<dbReference type="EMBL" id="FQZQ01000001">
    <property type="protein sequence ID" value="SHI42849.1"/>
    <property type="molecule type" value="Genomic_DNA"/>
</dbReference>
<dbReference type="Proteomes" id="UP000183982">
    <property type="component" value="Unassembled WGS sequence"/>
</dbReference>
<dbReference type="OrthoDB" id="9789144at2"/>
<dbReference type="STRING" id="1470563.SAMN05444000_101107"/>
<dbReference type="InterPro" id="IPR045795">
    <property type="entry name" value="SLT_4"/>
</dbReference>
<dbReference type="CDD" id="cd00442">
    <property type="entry name" value="Lyz-like"/>
    <property type="match status" value="1"/>
</dbReference>
<dbReference type="Pfam" id="PF19489">
    <property type="entry name" value="SLT_4"/>
    <property type="match status" value="1"/>
</dbReference>
<feature type="domain" description="Transglycosylase SLT" evidence="1">
    <location>
        <begin position="8"/>
        <end position="192"/>
    </location>
</feature>
<evidence type="ECO:0000313" key="3">
    <source>
        <dbReference type="Proteomes" id="UP000183982"/>
    </source>
</evidence>
<evidence type="ECO:0000259" key="1">
    <source>
        <dbReference type="Pfam" id="PF19489"/>
    </source>
</evidence>
<reference evidence="3" key="1">
    <citation type="submission" date="2016-11" db="EMBL/GenBank/DDBJ databases">
        <authorList>
            <person name="Varghese N."/>
            <person name="Submissions S."/>
        </authorList>
    </citation>
    <scope>NUCLEOTIDE SEQUENCE [LARGE SCALE GENOMIC DNA]</scope>
    <source>
        <strain evidence="3">DSM 100564</strain>
    </source>
</reference>
<dbReference type="RefSeq" id="WP_073248312.1">
    <property type="nucleotide sequence ID" value="NZ_FQZQ01000001.1"/>
</dbReference>
<gene>
    <name evidence="2" type="ORF">SAMN05444000_101107</name>
</gene>